<feature type="signal peptide" evidence="1">
    <location>
        <begin position="1"/>
        <end position="26"/>
    </location>
</feature>
<protein>
    <submittedName>
        <fullName evidence="3">Marginal zone B- and B1-cell-specific protein-like</fullName>
    </submittedName>
</protein>
<sequence length="196" mass="22269">MMWWTVTIVWLASAVLLSDMVSFCTGQATSEQTSPTSGKLSFKTPDLSDEEAHSLHLPTALKCDACRILAYSIRESFDEAHRKRPSLKRLPESDLIDILENKCDQQWENVGVKEIEGVKRLSGPGLETSEVPGIMQGGGKWPYRINERCGYYVGEYGEDEIYNIYKKNPDKFEKWMCYGKDGDCTAKNKIKKKTEL</sequence>
<dbReference type="RefSeq" id="XP_002737512.1">
    <property type="nucleotide sequence ID" value="XM_002737466.2"/>
</dbReference>
<gene>
    <name evidence="3" type="primary">LOC100371164</name>
</gene>
<keyword evidence="2" id="KW-1185">Reference proteome</keyword>
<organism evidence="2 3">
    <name type="scientific">Saccoglossus kowalevskii</name>
    <name type="common">Acorn worm</name>
    <dbReference type="NCBI Taxonomy" id="10224"/>
    <lineage>
        <taxon>Eukaryota</taxon>
        <taxon>Metazoa</taxon>
        <taxon>Hemichordata</taxon>
        <taxon>Enteropneusta</taxon>
        <taxon>Harrimaniidae</taxon>
        <taxon>Saccoglossus</taxon>
    </lineage>
</organism>
<evidence type="ECO:0000313" key="2">
    <source>
        <dbReference type="Proteomes" id="UP000694865"/>
    </source>
</evidence>
<keyword evidence="1" id="KW-0732">Signal</keyword>
<proteinExistence type="predicted"/>
<dbReference type="Proteomes" id="UP000694865">
    <property type="component" value="Unplaced"/>
</dbReference>
<name>A0ABM0GUB4_SACKO</name>
<feature type="chain" id="PRO_5047082591" evidence="1">
    <location>
        <begin position="27"/>
        <end position="196"/>
    </location>
</feature>
<reference evidence="3" key="1">
    <citation type="submission" date="2025-08" db="UniProtKB">
        <authorList>
            <consortium name="RefSeq"/>
        </authorList>
    </citation>
    <scope>IDENTIFICATION</scope>
    <source>
        <tissue evidence="3">Testes</tissue>
    </source>
</reference>
<evidence type="ECO:0000313" key="3">
    <source>
        <dbReference type="RefSeq" id="XP_002737512.1"/>
    </source>
</evidence>
<dbReference type="PANTHER" id="PTHR15881">
    <property type="entry name" value="MARGINAL ZONE B- AND B1-CELL-SPECIFIC PROTEIN"/>
    <property type="match status" value="1"/>
</dbReference>
<evidence type="ECO:0000256" key="1">
    <source>
        <dbReference type="SAM" id="SignalP"/>
    </source>
</evidence>
<accession>A0ABM0GUB4</accession>
<dbReference type="PANTHER" id="PTHR15881:SF2">
    <property type="entry name" value="MARGINAL ZONE B- AND B1-CELL-SPECIFIC PROTEIN"/>
    <property type="match status" value="1"/>
</dbReference>
<dbReference type="GeneID" id="100371164"/>
<dbReference type="InterPro" id="IPR052682">
    <property type="entry name" value="MZB1"/>
</dbReference>